<dbReference type="GO" id="GO:0005829">
    <property type="term" value="C:cytosol"/>
    <property type="evidence" value="ECO:0007669"/>
    <property type="project" value="TreeGrafter"/>
</dbReference>
<keyword evidence="4" id="KW-1185">Reference proteome</keyword>
<dbReference type="GO" id="GO:0008374">
    <property type="term" value="F:O-acyltransferase activity"/>
    <property type="evidence" value="ECO:0007669"/>
    <property type="project" value="TreeGrafter"/>
</dbReference>
<dbReference type="CDD" id="cd05825">
    <property type="entry name" value="LbH_wcaF_like"/>
    <property type="match status" value="1"/>
</dbReference>
<comment type="similarity">
    <text evidence="1">Belongs to the transferase hexapeptide repeat family.</text>
</comment>
<dbReference type="Gene3D" id="2.160.10.10">
    <property type="entry name" value="Hexapeptide repeat proteins"/>
    <property type="match status" value="1"/>
</dbReference>
<dbReference type="eggNOG" id="COG0110">
    <property type="taxonomic scope" value="Bacteria"/>
</dbReference>
<protein>
    <submittedName>
        <fullName evidence="3">Acetyltransferase (Isoleucine patch superfamily)</fullName>
    </submittedName>
</protein>
<gene>
    <name evidence="3" type="ordered locus">Terro_0298</name>
</gene>
<dbReference type="STRING" id="926566.Terro_0298"/>
<dbReference type="PANTHER" id="PTHR23416:SF23">
    <property type="entry name" value="ACETYLTRANSFERASE C18B11.09C-RELATED"/>
    <property type="match status" value="1"/>
</dbReference>
<dbReference type="PANTHER" id="PTHR23416">
    <property type="entry name" value="SIALIC ACID SYNTHASE-RELATED"/>
    <property type="match status" value="1"/>
</dbReference>
<dbReference type="HOGENOM" id="CLU_051638_7_2_0"/>
<dbReference type="OrthoDB" id="9801697at2"/>
<dbReference type="PATRIC" id="fig|926566.3.peg.298"/>
<dbReference type="InterPro" id="IPR051159">
    <property type="entry name" value="Hexapeptide_acetyltransf"/>
</dbReference>
<organism evidence="3 4">
    <name type="scientific">Terriglobus roseus (strain DSM 18391 / NRRL B-41598 / KBS 63)</name>
    <dbReference type="NCBI Taxonomy" id="926566"/>
    <lineage>
        <taxon>Bacteria</taxon>
        <taxon>Pseudomonadati</taxon>
        <taxon>Acidobacteriota</taxon>
        <taxon>Terriglobia</taxon>
        <taxon>Terriglobales</taxon>
        <taxon>Acidobacteriaceae</taxon>
        <taxon>Terriglobus</taxon>
    </lineage>
</organism>
<evidence type="ECO:0000313" key="3">
    <source>
        <dbReference type="EMBL" id="AFL86647.1"/>
    </source>
</evidence>
<reference evidence="3 4" key="1">
    <citation type="submission" date="2012-06" db="EMBL/GenBank/DDBJ databases">
        <title>Complete genome of Terriglobus roseus DSM 18391.</title>
        <authorList>
            <consortium name="US DOE Joint Genome Institute (JGI-PGF)"/>
            <person name="Lucas S."/>
            <person name="Copeland A."/>
            <person name="Lapidus A."/>
            <person name="Glavina del Rio T."/>
            <person name="Dalin E."/>
            <person name="Tice H."/>
            <person name="Bruce D."/>
            <person name="Goodwin L."/>
            <person name="Pitluck S."/>
            <person name="Peters L."/>
            <person name="Mikhailova N."/>
            <person name="Munk A.C.C."/>
            <person name="Kyrpides N."/>
            <person name="Mavromatis K."/>
            <person name="Ivanova N."/>
            <person name="Brettin T."/>
            <person name="Detter J.C."/>
            <person name="Han C."/>
            <person name="Larimer F."/>
            <person name="Land M."/>
            <person name="Hauser L."/>
            <person name="Markowitz V."/>
            <person name="Cheng J.-F."/>
            <person name="Hugenholtz P."/>
            <person name="Woyke T."/>
            <person name="Wu D."/>
            <person name="Brambilla E."/>
            <person name="Klenk H.-P."/>
            <person name="Eisen J.A."/>
        </authorList>
    </citation>
    <scope>NUCLEOTIDE SEQUENCE [LARGE SCALE GENOMIC DNA]</scope>
    <source>
        <strain evidence="4">DSM 18391 / NRRL B-41598 / KBS 63</strain>
    </source>
</reference>
<dbReference type="RefSeq" id="WP_014784216.1">
    <property type="nucleotide sequence ID" value="NC_018014.1"/>
</dbReference>
<evidence type="ECO:0000256" key="2">
    <source>
        <dbReference type="ARBA" id="ARBA00022679"/>
    </source>
</evidence>
<evidence type="ECO:0000256" key="1">
    <source>
        <dbReference type="ARBA" id="ARBA00007274"/>
    </source>
</evidence>
<sequence length="197" mass="21397">MASKPDYVATDHGYASDIADPYLRPAFSLKNRLMRLAWGVVWLLLYRLSPRPMHAWRAMLLRCFGATMGANCHFYPGSKIWAPWNLVCADQVTAADGAEIYNPAPMHFGSHAIVSQAAFLCGATHDYNSAAFPLLAYEMHFGAYCWICARASVAPGVQVGEGAVLGLSSVATRSLEPWTVYAGNPAVALKARVKTTA</sequence>
<dbReference type="InterPro" id="IPR011004">
    <property type="entry name" value="Trimer_LpxA-like_sf"/>
</dbReference>
<dbReference type="KEGG" id="trs:Terro_0298"/>
<dbReference type="EMBL" id="CP003379">
    <property type="protein sequence ID" value="AFL86647.1"/>
    <property type="molecule type" value="Genomic_DNA"/>
</dbReference>
<dbReference type="Proteomes" id="UP000006056">
    <property type="component" value="Chromosome"/>
</dbReference>
<keyword evidence="2 3" id="KW-0808">Transferase</keyword>
<dbReference type="AlphaFoldDB" id="I3ZBM9"/>
<dbReference type="SUPFAM" id="SSF51161">
    <property type="entry name" value="Trimeric LpxA-like enzymes"/>
    <property type="match status" value="1"/>
</dbReference>
<proteinExistence type="inferred from homology"/>
<evidence type="ECO:0000313" key="4">
    <source>
        <dbReference type="Proteomes" id="UP000006056"/>
    </source>
</evidence>
<accession>I3ZBM9</accession>
<name>I3ZBM9_TERRK</name>